<gene>
    <name evidence="7" type="primary">metC</name>
    <name evidence="7" type="ORF">ACFO0J_05230</name>
</gene>
<dbReference type="PANTHER" id="PTHR43500:SF1">
    <property type="entry name" value="CYSTATHIONINE BETA-LYASE-RELATED"/>
    <property type="match status" value="1"/>
</dbReference>
<accession>A0ABV8RVN6</accession>
<evidence type="ECO:0000256" key="3">
    <source>
        <dbReference type="ARBA" id="ARBA00022898"/>
    </source>
</evidence>
<comment type="similarity">
    <text evidence="2 6">Belongs to the trans-sulfuration enzymes family.</text>
</comment>
<dbReference type="Gene3D" id="3.40.640.10">
    <property type="entry name" value="Type I PLP-dependent aspartate aminotransferase-like (Major domain)"/>
    <property type="match status" value="1"/>
</dbReference>
<proteinExistence type="inferred from homology"/>
<dbReference type="NCBIfam" id="TIGR01324">
    <property type="entry name" value="cysta_beta_ly_B"/>
    <property type="match status" value="1"/>
</dbReference>
<comment type="cofactor">
    <cofactor evidence="1 6">
        <name>pyridoxal 5'-phosphate</name>
        <dbReference type="ChEBI" id="CHEBI:597326"/>
    </cofactor>
</comment>
<dbReference type="EC" id="4.4.1.13" evidence="7"/>
<dbReference type="Gene3D" id="3.90.1150.10">
    <property type="entry name" value="Aspartate Aminotransferase, domain 1"/>
    <property type="match status" value="1"/>
</dbReference>
<dbReference type="Pfam" id="PF01053">
    <property type="entry name" value="Cys_Met_Meta_PP"/>
    <property type="match status" value="1"/>
</dbReference>
<dbReference type="InterPro" id="IPR015422">
    <property type="entry name" value="PyrdxlP-dep_Trfase_small"/>
</dbReference>
<reference evidence="8" key="1">
    <citation type="journal article" date="2019" name="Int. J. Syst. Evol. Microbiol.">
        <title>The Global Catalogue of Microorganisms (GCM) 10K type strain sequencing project: providing services to taxonomists for standard genome sequencing and annotation.</title>
        <authorList>
            <consortium name="The Broad Institute Genomics Platform"/>
            <consortium name="The Broad Institute Genome Sequencing Center for Infectious Disease"/>
            <person name="Wu L."/>
            <person name="Ma J."/>
        </authorList>
    </citation>
    <scope>NUCLEOTIDE SEQUENCE [LARGE SCALE GENOMIC DNA]</scope>
    <source>
        <strain evidence="8">CGMCC 1.19029</strain>
    </source>
</reference>
<dbReference type="InterPro" id="IPR006233">
    <property type="entry name" value="Cys_b_lyase_bac"/>
</dbReference>
<dbReference type="SUPFAM" id="SSF53383">
    <property type="entry name" value="PLP-dependent transferases"/>
    <property type="match status" value="1"/>
</dbReference>
<evidence type="ECO:0000313" key="8">
    <source>
        <dbReference type="Proteomes" id="UP001595756"/>
    </source>
</evidence>
<evidence type="ECO:0000256" key="6">
    <source>
        <dbReference type="RuleBase" id="RU362118"/>
    </source>
</evidence>
<evidence type="ECO:0000256" key="5">
    <source>
        <dbReference type="ARBA" id="ARBA00047517"/>
    </source>
</evidence>
<dbReference type="GO" id="GO:0047804">
    <property type="term" value="F:cysteine-S-conjugate beta-lyase activity"/>
    <property type="evidence" value="ECO:0007669"/>
    <property type="project" value="UniProtKB-EC"/>
</dbReference>
<keyword evidence="8" id="KW-1185">Reference proteome</keyword>
<dbReference type="InterPro" id="IPR015424">
    <property type="entry name" value="PyrdxlP-dep_Trfase"/>
</dbReference>
<dbReference type="InterPro" id="IPR000277">
    <property type="entry name" value="Cys/Met-Metab_PyrdxlP-dep_enz"/>
</dbReference>
<dbReference type="InterPro" id="IPR015421">
    <property type="entry name" value="PyrdxlP-dep_Trfase_major"/>
</dbReference>
<comment type="caution">
    <text evidence="7">The sequence shown here is derived from an EMBL/GenBank/DDBJ whole genome shotgun (WGS) entry which is preliminary data.</text>
</comment>
<keyword evidence="4 7" id="KW-0456">Lyase</keyword>
<evidence type="ECO:0000256" key="1">
    <source>
        <dbReference type="ARBA" id="ARBA00001933"/>
    </source>
</evidence>
<comment type="catalytic activity">
    <reaction evidence="5">
        <text>L,L-cystathionine + H2O = L-homocysteine + pyruvate + NH4(+)</text>
        <dbReference type="Rhea" id="RHEA:13965"/>
        <dbReference type="ChEBI" id="CHEBI:15361"/>
        <dbReference type="ChEBI" id="CHEBI:15377"/>
        <dbReference type="ChEBI" id="CHEBI:28938"/>
        <dbReference type="ChEBI" id="CHEBI:58161"/>
        <dbReference type="ChEBI" id="CHEBI:58199"/>
    </reaction>
</comment>
<dbReference type="RefSeq" id="WP_376811984.1">
    <property type="nucleotide sequence ID" value="NZ_JBHSDY010000002.1"/>
</dbReference>
<protein>
    <submittedName>
        <fullName evidence="7">Cystathionine beta-lyase</fullName>
        <ecNumber evidence="7">4.4.1.13</ecNumber>
    </submittedName>
</protein>
<evidence type="ECO:0000313" key="7">
    <source>
        <dbReference type="EMBL" id="MFC4297441.1"/>
    </source>
</evidence>
<evidence type="ECO:0000256" key="4">
    <source>
        <dbReference type="ARBA" id="ARBA00023239"/>
    </source>
</evidence>
<dbReference type="PANTHER" id="PTHR43500">
    <property type="entry name" value="CYSTATHIONINE BETA-LYASE-RELATED"/>
    <property type="match status" value="1"/>
</dbReference>
<dbReference type="EMBL" id="JBHSDY010000002">
    <property type="protein sequence ID" value="MFC4297441.1"/>
    <property type="molecule type" value="Genomic_DNA"/>
</dbReference>
<name>A0ABV8RVN6_9BURK</name>
<sequence length="403" mass="43732">MMSLHGASDRGDLRETQLTRLGRGQDLSLLYVNPPVVRGTTVLADSLAQWRQRASLRACDKPQANYGRFGTPTTAAFESAVAELDGAYRALCFPSGLAACTHALLAVCRPGGHVLISEFAYWPLREFAEQTLRSLAVEVEFFPELDAEGVAARFRPNTCAVYLEAPGSITFEICDVDHIAEQAHQRGIRVLMDNTWATSLLFQPLAHGVDIAIQSASKYIGGHSDCILGVASCNQDAWELLAGSVTRFGQTASPDDLYQGLRGLRTLGVRLREHGASALALARWLENQEEVAVVCSPGLESHPGHEQFKRLFGGVSGLFSFVFKPMSEAQLAAFFDSLRVFGIGLSWGGYESLVVPLTARPGSRLPEAAAGGQLVRVHAGLERVEDLIGDMERAFTALRKICE</sequence>
<organism evidence="7 8">
    <name type="scientific">Castellaniella hirudinis</name>
    <dbReference type="NCBI Taxonomy" id="1144617"/>
    <lineage>
        <taxon>Bacteria</taxon>
        <taxon>Pseudomonadati</taxon>
        <taxon>Pseudomonadota</taxon>
        <taxon>Betaproteobacteria</taxon>
        <taxon>Burkholderiales</taxon>
        <taxon>Alcaligenaceae</taxon>
        <taxon>Castellaniella</taxon>
    </lineage>
</organism>
<dbReference type="Proteomes" id="UP001595756">
    <property type="component" value="Unassembled WGS sequence"/>
</dbReference>
<evidence type="ECO:0000256" key="2">
    <source>
        <dbReference type="ARBA" id="ARBA00009077"/>
    </source>
</evidence>
<dbReference type="PIRSF" id="PIRSF001434">
    <property type="entry name" value="CGS"/>
    <property type="match status" value="1"/>
</dbReference>
<keyword evidence="3 6" id="KW-0663">Pyridoxal phosphate</keyword>